<keyword evidence="3" id="KW-1185">Reference proteome</keyword>
<reference evidence="2 3" key="1">
    <citation type="submission" date="2019-02" db="EMBL/GenBank/DDBJ databases">
        <authorList>
            <person name="Johnson N."/>
            <person name="McClure M.G."/>
            <person name="Christensen M."/>
            <person name="Johnson M."/>
            <person name="Gaffney B.L."/>
            <person name="Staples A.K."/>
            <person name="King R.A."/>
            <person name="Rinehart C.A."/>
            <person name="Rowland N.S."/>
            <person name="Garlena R.A."/>
            <person name="Russell D.A."/>
            <person name="Pope W.H."/>
            <person name="Jacobs-Sera D."/>
            <person name="Hendrix R.W."/>
            <person name="Hatfull G.F."/>
        </authorList>
    </citation>
    <scope>NUCLEOTIDE SEQUENCE [LARGE SCALE GENOMIC DNA]</scope>
</reference>
<dbReference type="EMBL" id="MK494119">
    <property type="protein sequence ID" value="QBP31661.1"/>
    <property type="molecule type" value="Genomic_DNA"/>
</dbReference>
<dbReference type="GeneID" id="60325248"/>
<name>A0A482JI01_9CAUD</name>
<feature type="region of interest" description="Disordered" evidence="1">
    <location>
        <begin position="36"/>
        <end position="76"/>
    </location>
</feature>
<dbReference type="RefSeq" id="YP_009953769.1">
    <property type="nucleotide sequence ID" value="NC_051625.1"/>
</dbReference>
<proteinExistence type="predicted"/>
<evidence type="ECO:0000313" key="3">
    <source>
        <dbReference type="Proteomes" id="UP000295207"/>
    </source>
</evidence>
<protein>
    <submittedName>
        <fullName evidence="2">Membrane protein</fullName>
    </submittedName>
</protein>
<organism evidence="2 3">
    <name type="scientific">Mycobacterium Phage Niklas</name>
    <dbReference type="NCBI Taxonomy" id="2517936"/>
    <lineage>
        <taxon>Viruses</taxon>
        <taxon>Duplodnaviria</taxon>
        <taxon>Heunggongvirae</taxon>
        <taxon>Uroviricota</taxon>
        <taxon>Caudoviricetes</taxon>
        <taxon>Weiservirinae</taxon>
        <taxon>Anayavirus</taxon>
        <taxon>Anayavirus niklas</taxon>
    </lineage>
</organism>
<dbReference type="Proteomes" id="UP000295207">
    <property type="component" value="Segment"/>
</dbReference>
<accession>A0A482JI01</accession>
<sequence length="76" mass="7618">MIRTLTAAVAVTAAAILAPLSLTVAPLAEAAPCASIPSPWCVSSPDDGPRTGPIQARTGPREAKKSPRSAGNPSAR</sequence>
<dbReference type="KEGG" id="vg:60325248"/>
<evidence type="ECO:0000313" key="2">
    <source>
        <dbReference type="EMBL" id="QBP31661.1"/>
    </source>
</evidence>
<gene>
    <name evidence="2" type="primary">79</name>
    <name evidence="2" type="ORF">SEA_NIKLAS_79</name>
</gene>
<evidence type="ECO:0000256" key="1">
    <source>
        <dbReference type="SAM" id="MobiDB-lite"/>
    </source>
</evidence>